<evidence type="ECO:0000313" key="1">
    <source>
        <dbReference type="EMBL" id="KAI3778519.1"/>
    </source>
</evidence>
<reference evidence="2" key="1">
    <citation type="journal article" date="2022" name="Mol. Ecol. Resour.">
        <title>The genomes of chicory, endive, great burdock and yacon provide insights into Asteraceae palaeo-polyploidization history and plant inulin production.</title>
        <authorList>
            <person name="Fan W."/>
            <person name="Wang S."/>
            <person name="Wang H."/>
            <person name="Wang A."/>
            <person name="Jiang F."/>
            <person name="Liu H."/>
            <person name="Zhao H."/>
            <person name="Xu D."/>
            <person name="Zhang Y."/>
        </authorList>
    </citation>
    <scope>NUCLEOTIDE SEQUENCE [LARGE SCALE GENOMIC DNA]</scope>
    <source>
        <strain evidence="2">cv. Punajuju</strain>
    </source>
</reference>
<gene>
    <name evidence="1" type="ORF">L2E82_07879</name>
</gene>
<accession>A0ACB9G527</accession>
<evidence type="ECO:0000313" key="2">
    <source>
        <dbReference type="Proteomes" id="UP001055811"/>
    </source>
</evidence>
<protein>
    <submittedName>
        <fullName evidence="1">Uncharacterized protein</fullName>
    </submittedName>
</protein>
<proteinExistence type="predicted"/>
<dbReference type="EMBL" id="CM042010">
    <property type="protein sequence ID" value="KAI3778519.1"/>
    <property type="molecule type" value="Genomic_DNA"/>
</dbReference>
<name>A0ACB9G527_CICIN</name>
<reference evidence="1 2" key="2">
    <citation type="journal article" date="2022" name="Mol. Ecol. Resour.">
        <title>The genomes of chicory, endive, great burdock and yacon provide insights into Asteraceae paleo-polyploidization history and plant inulin production.</title>
        <authorList>
            <person name="Fan W."/>
            <person name="Wang S."/>
            <person name="Wang H."/>
            <person name="Wang A."/>
            <person name="Jiang F."/>
            <person name="Liu H."/>
            <person name="Zhao H."/>
            <person name="Xu D."/>
            <person name="Zhang Y."/>
        </authorList>
    </citation>
    <scope>NUCLEOTIDE SEQUENCE [LARGE SCALE GENOMIC DNA]</scope>
    <source>
        <strain evidence="2">cv. Punajuju</strain>
        <tissue evidence="1">Leaves</tissue>
    </source>
</reference>
<keyword evidence="2" id="KW-1185">Reference proteome</keyword>
<dbReference type="Proteomes" id="UP001055811">
    <property type="component" value="Linkage Group LG02"/>
</dbReference>
<comment type="caution">
    <text evidence="1">The sequence shown here is derived from an EMBL/GenBank/DDBJ whole genome shotgun (WGS) entry which is preliminary data.</text>
</comment>
<sequence>MEVQGSRWIGKCPKANYEEEKKKDREFESVGEAVGERRVERDGGRPRRWKRWIHKEISDSGEHGGESPERSDGGEQRWFCLDRGEETKTLRIN</sequence>
<organism evidence="1 2">
    <name type="scientific">Cichorium intybus</name>
    <name type="common">Chicory</name>
    <dbReference type="NCBI Taxonomy" id="13427"/>
    <lineage>
        <taxon>Eukaryota</taxon>
        <taxon>Viridiplantae</taxon>
        <taxon>Streptophyta</taxon>
        <taxon>Embryophyta</taxon>
        <taxon>Tracheophyta</taxon>
        <taxon>Spermatophyta</taxon>
        <taxon>Magnoliopsida</taxon>
        <taxon>eudicotyledons</taxon>
        <taxon>Gunneridae</taxon>
        <taxon>Pentapetalae</taxon>
        <taxon>asterids</taxon>
        <taxon>campanulids</taxon>
        <taxon>Asterales</taxon>
        <taxon>Asteraceae</taxon>
        <taxon>Cichorioideae</taxon>
        <taxon>Cichorieae</taxon>
        <taxon>Cichoriinae</taxon>
        <taxon>Cichorium</taxon>
    </lineage>
</organism>